<name>A0A9D2PYT3_9MICO</name>
<reference evidence="2" key="1">
    <citation type="journal article" date="2021" name="PeerJ">
        <title>Extensive microbial diversity within the chicken gut microbiome revealed by metagenomics and culture.</title>
        <authorList>
            <person name="Gilroy R."/>
            <person name="Ravi A."/>
            <person name="Getino M."/>
            <person name="Pursley I."/>
            <person name="Horton D.L."/>
            <person name="Alikhan N.F."/>
            <person name="Baker D."/>
            <person name="Gharbi K."/>
            <person name="Hall N."/>
            <person name="Watson M."/>
            <person name="Adriaenssens E.M."/>
            <person name="Foster-Nyarko E."/>
            <person name="Jarju S."/>
            <person name="Secka A."/>
            <person name="Antonio M."/>
            <person name="Oren A."/>
            <person name="Chaudhuri R.R."/>
            <person name="La Ragione R."/>
            <person name="Hildebrand F."/>
            <person name="Pallen M.J."/>
        </authorList>
    </citation>
    <scope>NUCLEOTIDE SEQUENCE</scope>
    <source>
        <strain evidence="2">CHK130-7132</strain>
    </source>
</reference>
<dbReference type="InterPro" id="IPR050490">
    <property type="entry name" value="Bact_solute-bd_prot1"/>
</dbReference>
<feature type="signal peptide" evidence="1">
    <location>
        <begin position="1"/>
        <end position="21"/>
    </location>
</feature>
<evidence type="ECO:0000313" key="3">
    <source>
        <dbReference type="Proteomes" id="UP000823854"/>
    </source>
</evidence>
<gene>
    <name evidence="2" type="ORF">H9932_09165</name>
</gene>
<dbReference type="PROSITE" id="PS51257">
    <property type="entry name" value="PROKAR_LIPOPROTEIN"/>
    <property type="match status" value="1"/>
</dbReference>
<evidence type="ECO:0000256" key="1">
    <source>
        <dbReference type="SAM" id="SignalP"/>
    </source>
</evidence>
<comment type="caution">
    <text evidence="2">The sequence shown here is derived from an EMBL/GenBank/DDBJ whole genome shotgun (WGS) entry which is preliminary data.</text>
</comment>
<dbReference type="SUPFAM" id="SSF53850">
    <property type="entry name" value="Periplasmic binding protein-like II"/>
    <property type="match status" value="1"/>
</dbReference>
<dbReference type="InterPro" id="IPR006059">
    <property type="entry name" value="SBP"/>
</dbReference>
<protein>
    <submittedName>
        <fullName evidence="2">Sugar ABC transporter substrate-binding protein</fullName>
    </submittedName>
</protein>
<accession>A0A9D2PYT3</accession>
<proteinExistence type="predicted"/>
<dbReference type="Gene3D" id="3.40.190.10">
    <property type="entry name" value="Periplasmic binding protein-like II"/>
    <property type="match status" value="1"/>
</dbReference>
<dbReference type="PANTHER" id="PTHR43649">
    <property type="entry name" value="ARABINOSE-BINDING PROTEIN-RELATED"/>
    <property type="match status" value="1"/>
</dbReference>
<dbReference type="PANTHER" id="PTHR43649:SF12">
    <property type="entry name" value="DIACETYLCHITOBIOSE BINDING PROTEIN DASA"/>
    <property type="match status" value="1"/>
</dbReference>
<dbReference type="EMBL" id="DWWC01000188">
    <property type="protein sequence ID" value="HJC69828.1"/>
    <property type="molecule type" value="Genomic_DNA"/>
</dbReference>
<dbReference type="AlphaFoldDB" id="A0A9D2PYT3"/>
<sequence>MRRRTLLTAAPLAAAGAAGLAACGSSSGSGSDGSPGSLTYWASNQGTSVENDKEVLTPVLEKFTEETGIDVSLEVIGWADLQTRIQTAITSGQGPDVLNIGNTWGVSLQATGGLLELGDAEFEALGGREQYVEAALATGGAEGTDPTSIPLYGLAYGMYYNVQMFEDAGLEPPTTWEEMVEAAKALTDPGEGVYGMSLAAGSYTENNHFAFINATQNGAALNDSEGKPTFTEDGVVDGILRYLDLMQEHEVVNPSNAQFDNGTMSVTAFANGEAAMIINQNNANATIESQGMTPDQFKAIPFPAPADAVDDCASHLAGINIAAMADTDNRDGALEFMRFMTSPEIQAELGKPFASLPVLVDGEPTFTEDAEQADMFMEVYAERSAPLPLVPWEDQFETTVGQAMNAMFATIATGGKVTREDVVTAMQTAQDSIRA</sequence>
<feature type="chain" id="PRO_5038417333" evidence="1">
    <location>
        <begin position="22"/>
        <end position="435"/>
    </location>
</feature>
<keyword evidence="1" id="KW-0732">Signal</keyword>
<organism evidence="2 3">
    <name type="scientific">Candidatus Brachybacterium intestinipullorum</name>
    <dbReference type="NCBI Taxonomy" id="2838512"/>
    <lineage>
        <taxon>Bacteria</taxon>
        <taxon>Bacillati</taxon>
        <taxon>Actinomycetota</taxon>
        <taxon>Actinomycetes</taxon>
        <taxon>Micrococcales</taxon>
        <taxon>Dermabacteraceae</taxon>
        <taxon>Brachybacterium</taxon>
    </lineage>
</organism>
<dbReference type="CDD" id="cd13585">
    <property type="entry name" value="PBP2_TMBP_like"/>
    <property type="match status" value="1"/>
</dbReference>
<evidence type="ECO:0000313" key="2">
    <source>
        <dbReference type="EMBL" id="HJC69828.1"/>
    </source>
</evidence>
<dbReference type="Pfam" id="PF01547">
    <property type="entry name" value="SBP_bac_1"/>
    <property type="match status" value="1"/>
</dbReference>
<reference evidence="2" key="2">
    <citation type="submission" date="2021-04" db="EMBL/GenBank/DDBJ databases">
        <authorList>
            <person name="Gilroy R."/>
        </authorList>
    </citation>
    <scope>NUCLEOTIDE SEQUENCE</scope>
    <source>
        <strain evidence="2">CHK130-7132</strain>
    </source>
</reference>
<dbReference type="Proteomes" id="UP000823854">
    <property type="component" value="Unassembled WGS sequence"/>
</dbReference>